<dbReference type="RefSeq" id="WP_048355543.1">
    <property type="nucleotide sequence ID" value="NZ_CP023481.1"/>
</dbReference>
<dbReference type="EMBL" id="LECW02000067">
    <property type="protein sequence ID" value="KRT88393.1"/>
    <property type="molecule type" value="Genomic_DNA"/>
</dbReference>
<feature type="transmembrane region" description="Helical" evidence="1">
    <location>
        <begin position="187"/>
        <end position="209"/>
    </location>
</feature>
<proteinExistence type="predicted"/>
<dbReference type="AlphaFoldDB" id="A0A0J6ELB6"/>
<evidence type="ECO:0000313" key="2">
    <source>
        <dbReference type="EMBL" id="KRT88393.1"/>
    </source>
</evidence>
<feature type="transmembrane region" description="Helical" evidence="1">
    <location>
        <begin position="77"/>
        <end position="98"/>
    </location>
</feature>
<keyword evidence="5" id="KW-1185">Reference proteome</keyword>
<keyword evidence="1" id="KW-0812">Transmembrane</keyword>
<reference evidence="3 5" key="3">
    <citation type="submission" date="2023-03" db="EMBL/GenBank/DDBJ databases">
        <title>Agriculturally important microbes genome sequencing.</title>
        <authorList>
            <person name="Dunlap C."/>
        </authorList>
    </citation>
    <scope>NUCLEOTIDE SEQUENCE [LARGE SCALE GENOMIC DNA]</scope>
    <source>
        <strain evidence="3 5">CBP-3203</strain>
    </source>
</reference>
<keyword evidence="1" id="KW-1133">Transmembrane helix</keyword>
<sequence length="259" mass="28595">MRCTKCGHQTDGGKFCENCGASLSAEHDGGQPAGEAAQAKQYVDAAKKASSMYFSFFVRVMKRPYAETKKAGEEHMLSSIITMVIFALTVPLMFYFSLKSFYASMGTYSGIFGGTGVMPGFFDIVVKPAFTFAIYIFLLFVFTYAGVRIQGVQASFKEVMGRFGAALIPFTALLLCALLLSLLKTDLFLYLVFFAFCGIAFLIPPAVLFSYREKAAGSIDFIYTTLLVYLATFIAVRIMGNLFLEYVRDILRSLLGSLF</sequence>
<reference evidence="2" key="2">
    <citation type="submission" date="2015-10" db="EMBL/GenBank/DDBJ databases">
        <authorList>
            <person name="Gilbert D.G."/>
        </authorList>
    </citation>
    <scope>NUCLEOTIDE SEQUENCE</scope>
    <source>
        <strain evidence="2">GO-13</strain>
    </source>
</reference>
<feature type="transmembrane region" description="Helical" evidence="1">
    <location>
        <begin position="159"/>
        <end position="181"/>
    </location>
</feature>
<dbReference type="PATRIC" id="fig|1664069.3.peg.3499"/>
<dbReference type="Proteomes" id="UP000036168">
    <property type="component" value="Unassembled WGS sequence"/>
</dbReference>
<comment type="caution">
    <text evidence="2">The sequence shown here is derived from an EMBL/GenBank/DDBJ whole genome shotgun (WGS) entry which is preliminary data.</text>
</comment>
<accession>A0A0J6ECP7</accession>
<dbReference type="EMBL" id="JARRTL010000003">
    <property type="protein sequence ID" value="MEC0483294.1"/>
    <property type="molecule type" value="Genomic_DNA"/>
</dbReference>
<name>A0A0J6ELB6_9BACI</name>
<dbReference type="Proteomes" id="UP001341297">
    <property type="component" value="Unassembled WGS sequence"/>
</dbReference>
<feature type="transmembrane region" description="Helical" evidence="1">
    <location>
        <begin position="129"/>
        <end position="147"/>
    </location>
</feature>
<accession>A0A0J6ELB6</accession>
<feature type="transmembrane region" description="Helical" evidence="1">
    <location>
        <begin position="221"/>
        <end position="244"/>
    </location>
</feature>
<evidence type="ECO:0000256" key="1">
    <source>
        <dbReference type="SAM" id="Phobius"/>
    </source>
</evidence>
<organism evidence="2 4">
    <name type="scientific">Bacillus glycinifermentans</name>
    <dbReference type="NCBI Taxonomy" id="1664069"/>
    <lineage>
        <taxon>Bacteria</taxon>
        <taxon>Bacillati</taxon>
        <taxon>Bacillota</taxon>
        <taxon>Bacilli</taxon>
        <taxon>Bacillales</taxon>
        <taxon>Bacillaceae</taxon>
        <taxon>Bacillus</taxon>
    </lineage>
</organism>
<reference evidence="2 4" key="1">
    <citation type="journal article" date="2015" name="Int. J. Syst. Evol. Microbiol.">
        <title>Bacillus glycinifermentans sp. nov., isolated from fermented soybean paste.</title>
        <authorList>
            <person name="Kim S.J."/>
            <person name="Dunlap C.A."/>
            <person name="Kwon S.W."/>
            <person name="Rooney A.P."/>
        </authorList>
    </citation>
    <scope>NUCLEOTIDE SEQUENCE [LARGE SCALE GENOMIC DNA]</scope>
    <source>
        <strain evidence="2 4">GO-13</strain>
    </source>
</reference>
<evidence type="ECO:0000313" key="3">
    <source>
        <dbReference type="EMBL" id="MEC0483294.1"/>
    </source>
</evidence>
<dbReference type="STRING" id="1664069.BGLY_4041"/>
<gene>
    <name evidence="2" type="ORF">AB447_208330</name>
    <name evidence="3" type="ORF">P8828_00255</name>
</gene>
<keyword evidence="1" id="KW-0472">Membrane</keyword>
<evidence type="ECO:0000313" key="5">
    <source>
        <dbReference type="Proteomes" id="UP001341297"/>
    </source>
</evidence>
<dbReference type="OrthoDB" id="2448863at2"/>
<evidence type="ECO:0000313" key="4">
    <source>
        <dbReference type="Proteomes" id="UP000036168"/>
    </source>
</evidence>
<protein>
    <submittedName>
        <fullName evidence="3">Zinc ribbon domain-containing protein</fullName>
    </submittedName>
</protein>